<dbReference type="InterPro" id="IPR026022">
    <property type="entry name" value="PhoU_dom"/>
</dbReference>
<dbReference type="RefSeq" id="WP_186878663.1">
    <property type="nucleotide sequence ID" value="NZ_JACOPN010000005.1"/>
</dbReference>
<keyword evidence="2" id="KW-1003">Cell membrane</keyword>
<evidence type="ECO:0000256" key="1">
    <source>
        <dbReference type="ARBA" id="ARBA00004651"/>
    </source>
</evidence>
<dbReference type="NCBIfam" id="TIGR00704">
    <property type="entry name" value="NaPi_cotrn_rel"/>
    <property type="match status" value="1"/>
</dbReference>
<feature type="transmembrane region" description="Helical" evidence="6">
    <location>
        <begin position="48"/>
        <end position="72"/>
    </location>
</feature>
<feature type="transmembrane region" description="Helical" evidence="6">
    <location>
        <begin position="136"/>
        <end position="153"/>
    </location>
</feature>
<dbReference type="Proteomes" id="UP000602260">
    <property type="component" value="Unassembled WGS sequence"/>
</dbReference>
<evidence type="ECO:0000313" key="9">
    <source>
        <dbReference type="Proteomes" id="UP000602260"/>
    </source>
</evidence>
<dbReference type="InterPro" id="IPR038078">
    <property type="entry name" value="PhoU-like_sf"/>
</dbReference>
<keyword evidence="4 6" id="KW-1133">Transmembrane helix</keyword>
<dbReference type="PANTHER" id="PTHR10010">
    <property type="entry name" value="SOLUTE CARRIER FAMILY 34 SODIUM PHOSPHATE , MEMBER 2-RELATED"/>
    <property type="match status" value="1"/>
</dbReference>
<dbReference type="GO" id="GO:0044341">
    <property type="term" value="P:sodium-dependent phosphate transport"/>
    <property type="evidence" value="ECO:0007669"/>
    <property type="project" value="InterPro"/>
</dbReference>
<feature type="transmembrane region" description="Helical" evidence="6">
    <location>
        <begin position="84"/>
        <end position="102"/>
    </location>
</feature>
<organism evidence="8 9">
    <name type="scientific">Flintibacter faecis</name>
    <dbReference type="NCBI Taxonomy" id="2763047"/>
    <lineage>
        <taxon>Bacteria</taxon>
        <taxon>Bacillati</taxon>
        <taxon>Bacillota</taxon>
        <taxon>Clostridia</taxon>
        <taxon>Eubacteriales</taxon>
        <taxon>Flintibacter</taxon>
    </lineage>
</organism>
<feature type="transmembrane region" description="Helical" evidence="6">
    <location>
        <begin position="108"/>
        <end position="124"/>
    </location>
</feature>
<evidence type="ECO:0000313" key="8">
    <source>
        <dbReference type="EMBL" id="MBC5717430.1"/>
    </source>
</evidence>
<evidence type="ECO:0000256" key="5">
    <source>
        <dbReference type="ARBA" id="ARBA00023136"/>
    </source>
</evidence>
<dbReference type="AlphaFoldDB" id="A0A8J6IYA9"/>
<gene>
    <name evidence="8" type="ORF">H8S55_08875</name>
</gene>
<dbReference type="EMBL" id="JACOPN010000005">
    <property type="protein sequence ID" value="MBC5717430.1"/>
    <property type="molecule type" value="Genomic_DNA"/>
</dbReference>
<dbReference type="GO" id="GO:0005886">
    <property type="term" value="C:plasma membrane"/>
    <property type="evidence" value="ECO:0007669"/>
    <property type="project" value="UniProtKB-SubCell"/>
</dbReference>
<keyword evidence="5 6" id="KW-0472">Membrane</keyword>
<evidence type="ECO:0000256" key="4">
    <source>
        <dbReference type="ARBA" id="ARBA00022989"/>
    </source>
</evidence>
<dbReference type="GO" id="GO:0005436">
    <property type="term" value="F:sodium:phosphate symporter activity"/>
    <property type="evidence" value="ECO:0007669"/>
    <property type="project" value="InterPro"/>
</dbReference>
<feature type="transmembrane region" description="Helical" evidence="6">
    <location>
        <begin position="173"/>
        <end position="195"/>
    </location>
</feature>
<dbReference type="NCBIfam" id="NF037997">
    <property type="entry name" value="Na_Pi_symport"/>
    <property type="match status" value="1"/>
</dbReference>
<evidence type="ECO:0000256" key="6">
    <source>
        <dbReference type="SAM" id="Phobius"/>
    </source>
</evidence>
<dbReference type="InterPro" id="IPR004633">
    <property type="entry name" value="NaPi_cotrn-rel/YqeW-like"/>
</dbReference>
<dbReference type="SUPFAM" id="SSF109755">
    <property type="entry name" value="PhoU-like"/>
    <property type="match status" value="1"/>
</dbReference>
<dbReference type="Gene3D" id="1.20.58.220">
    <property type="entry name" value="Phosphate transport system protein phou homolog 2, domain 2"/>
    <property type="match status" value="1"/>
</dbReference>
<dbReference type="InterPro" id="IPR003841">
    <property type="entry name" value="Na/Pi_transpt"/>
</dbReference>
<comment type="subcellular location">
    <subcellularLocation>
        <location evidence="1">Cell membrane</location>
        <topology evidence="1">Multi-pass membrane protein</topology>
    </subcellularLocation>
</comment>
<feature type="domain" description="PhoU" evidence="7">
    <location>
        <begin position="368"/>
        <end position="453"/>
    </location>
</feature>
<keyword evidence="9" id="KW-1185">Reference proteome</keyword>
<feature type="transmembrane region" description="Helical" evidence="6">
    <location>
        <begin position="242"/>
        <end position="264"/>
    </location>
</feature>
<sequence>MGITDILSLLGGLALFLYGMQMTSSGLEAAAGAKMKILLERLTANRFMGVLVGAAITAAIQSSSATTVMVVGFVNAGMMTLNQAVWIIMGANIGTTITGMLIALDVGALAPLFAFVGVVLMVFVKDTKMQHIGQILAGLGVLFIGMDMMSAAMSPLRDSPEFVELVSTFSNPLVGILVGAGFTAIIQSSAAAVGIVQTLANAGIIPLASGAFVLFGTNIGTCITAVLASIGTSRNAKRATIIHLLFNIIGTVIFTLLFLILPIAHIIDGSLVLPGGLGTSLAAVMPKTAAGRVALIHTCFNIGTTIILLPLGNYLARLAVRILPELPASDTDTGEGMRLNYLKPITANGKEGGLGVSAIVIDQLRHELHRMLSMARDNVAKSFRSVLDRDPASLEEIEQREEYIDFLNREISRYVSKLISFETNEQGSAVVSSFFAISGNIERIGDHADNLAGYTRLLVNKDIHFSQAAQNAVASMRDVALEAISSLLHHEAGDPVWLADVAQMEQRIDDMTDQFRRDQLDRMRSGVCNEEACILYSELLTDFERIGDHVLNIAQELTKAQTGL</sequence>
<dbReference type="Pfam" id="PF02690">
    <property type="entry name" value="Na_Pi_cotrans"/>
    <property type="match status" value="2"/>
</dbReference>
<keyword evidence="3 6" id="KW-0812">Transmembrane</keyword>
<evidence type="ECO:0000259" key="7">
    <source>
        <dbReference type="Pfam" id="PF01895"/>
    </source>
</evidence>
<feature type="domain" description="PhoU" evidence="7">
    <location>
        <begin position="492"/>
        <end position="556"/>
    </location>
</feature>
<feature type="transmembrane region" description="Helical" evidence="6">
    <location>
        <begin position="207"/>
        <end position="230"/>
    </location>
</feature>
<name>A0A8J6IYA9_9FIRM</name>
<protein>
    <submittedName>
        <fullName evidence="8">Na/Pi cotransporter family protein</fullName>
    </submittedName>
</protein>
<comment type="caution">
    <text evidence="8">The sequence shown here is derived from an EMBL/GenBank/DDBJ whole genome shotgun (WGS) entry which is preliminary data.</text>
</comment>
<dbReference type="PANTHER" id="PTHR10010:SF46">
    <property type="entry name" value="SODIUM-DEPENDENT PHOSPHATE TRANSPORT PROTEIN 2B"/>
    <property type="match status" value="1"/>
</dbReference>
<reference evidence="8" key="1">
    <citation type="submission" date="2020-08" db="EMBL/GenBank/DDBJ databases">
        <title>Genome public.</title>
        <authorList>
            <person name="Liu C."/>
            <person name="Sun Q."/>
        </authorList>
    </citation>
    <scope>NUCLEOTIDE SEQUENCE</scope>
    <source>
        <strain evidence="8">BX5</strain>
    </source>
</reference>
<proteinExistence type="predicted"/>
<dbReference type="Pfam" id="PF01895">
    <property type="entry name" value="PhoU"/>
    <property type="match status" value="2"/>
</dbReference>
<feature type="transmembrane region" description="Helical" evidence="6">
    <location>
        <begin position="295"/>
        <end position="316"/>
    </location>
</feature>
<accession>A0A8J6IYA9</accession>
<evidence type="ECO:0000256" key="3">
    <source>
        <dbReference type="ARBA" id="ARBA00022692"/>
    </source>
</evidence>
<evidence type="ECO:0000256" key="2">
    <source>
        <dbReference type="ARBA" id="ARBA00022475"/>
    </source>
</evidence>